<keyword evidence="8" id="KW-1185">Reference proteome</keyword>
<evidence type="ECO:0000313" key="7">
    <source>
        <dbReference type="EMBL" id="GEO71367.1"/>
    </source>
</evidence>
<name>A0ABQ0WYB8_9LACO</name>
<dbReference type="InterPro" id="IPR001818">
    <property type="entry name" value="Pept_M10_metallopeptidase"/>
</dbReference>
<evidence type="ECO:0000313" key="8">
    <source>
        <dbReference type="Proteomes" id="UP000321794"/>
    </source>
</evidence>
<evidence type="ECO:0000256" key="4">
    <source>
        <dbReference type="ARBA" id="ARBA00022833"/>
    </source>
</evidence>
<sequence>MKTILMIATLMIGLSGLLTAQAKTYKTPSWGHWDSRTITYSYEGHSKCCRASWKTAIKRWNKTKIVHLKLAKAGHKADIALDSAPSLNVSGGKLFTGYTHYSFYHHDTSLSEIVTAESTLNRELLTAYNYTKTQRANVATHEIGHALGLSHSKDKKSVMYAKNRYKSIDHQDKLALAKAYVNQ</sequence>
<dbReference type="SUPFAM" id="SSF55486">
    <property type="entry name" value="Metalloproteases ('zincins'), catalytic domain"/>
    <property type="match status" value="1"/>
</dbReference>
<gene>
    <name evidence="7" type="ORF">LZY01_05350</name>
</gene>
<dbReference type="Gene3D" id="3.40.390.10">
    <property type="entry name" value="Collagenase (Catalytic Domain)"/>
    <property type="match status" value="1"/>
</dbReference>
<dbReference type="Pfam" id="PF00413">
    <property type="entry name" value="Peptidase_M10"/>
    <property type="match status" value="1"/>
</dbReference>
<feature type="chain" id="PRO_5045865484" description="Peptidase M10 metallopeptidase domain-containing protein" evidence="5">
    <location>
        <begin position="21"/>
        <end position="183"/>
    </location>
</feature>
<keyword evidence="4" id="KW-0862">Zinc</keyword>
<dbReference type="InterPro" id="IPR024079">
    <property type="entry name" value="MetalloPept_cat_dom_sf"/>
</dbReference>
<keyword evidence="3" id="KW-0378">Hydrolase</keyword>
<evidence type="ECO:0000259" key="6">
    <source>
        <dbReference type="Pfam" id="PF00413"/>
    </source>
</evidence>
<evidence type="ECO:0000256" key="1">
    <source>
        <dbReference type="ARBA" id="ARBA00022670"/>
    </source>
</evidence>
<comment type="caution">
    <text evidence="7">The sequence shown here is derived from an EMBL/GenBank/DDBJ whole genome shotgun (WGS) entry which is preliminary data.</text>
</comment>
<proteinExistence type="predicted"/>
<dbReference type="EMBL" id="BJZK01000003">
    <property type="protein sequence ID" value="GEO71367.1"/>
    <property type="molecule type" value="Genomic_DNA"/>
</dbReference>
<reference evidence="7 8" key="1">
    <citation type="submission" date="2019-07" db="EMBL/GenBank/DDBJ databases">
        <title>Whole genome shotgun sequence of Lactobacillus zymae NBRC 107157.</title>
        <authorList>
            <person name="Hosoyama A."/>
            <person name="Uohara A."/>
            <person name="Ohji S."/>
            <person name="Ichikawa N."/>
        </authorList>
    </citation>
    <scope>NUCLEOTIDE SEQUENCE [LARGE SCALE GENOMIC DNA]</scope>
    <source>
        <strain evidence="7 8">NBRC 107157</strain>
    </source>
</reference>
<evidence type="ECO:0000256" key="5">
    <source>
        <dbReference type="SAM" id="SignalP"/>
    </source>
</evidence>
<keyword evidence="1" id="KW-0645">Protease</keyword>
<evidence type="ECO:0000256" key="3">
    <source>
        <dbReference type="ARBA" id="ARBA00022801"/>
    </source>
</evidence>
<evidence type="ECO:0000256" key="2">
    <source>
        <dbReference type="ARBA" id="ARBA00022723"/>
    </source>
</evidence>
<accession>A0ABQ0WYB8</accession>
<feature type="domain" description="Peptidase M10 metallopeptidase" evidence="6">
    <location>
        <begin position="33"/>
        <end position="171"/>
    </location>
</feature>
<organism evidence="7 8">
    <name type="scientific">Levilactobacillus zymae</name>
    <dbReference type="NCBI Taxonomy" id="267363"/>
    <lineage>
        <taxon>Bacteria</taxon>
        <taxon>Bacillati</taxon>
        <taxon>Bacillota</taxon>
        <taxon>Bacilli</taxon>
        <taxon>Lactobacillales</taxon>
        <taxon>Lactobacillaceae</taxon>
        <taxon>Levilactobacillus</taxon>
    </lineage>
</organism>
<keyword evidence="2" id="KW-0479">Metal-binding</keyword>
<protein>
    <recommendedName>
        <fullName evidence="6">Peptidase M10 metallopeptidase domain-containing protein</fullName>
    </recommendedName>
</protein>
<dbReference type="Proteomes" id="UP000321794">
    <property type="component" value="Unassembled WGS sequence"/>
</dbReference>
<dbReference type="RefSeq" id="WP_225430765.1">
    <property type="nucleotide sequence ID" value="NZ_BJZK01000003.1"/>
</dbReference>
<feature type="signal peptide" evidence="5">
    <location>
        <begin position="1"/>
        <end position="20"/>
    </location>
</feature>
<keyword evidence="5" id="KW-0732">Signal</keyword>